<name>A0ABX5WW78_9GAMM</name>
<sequence length="450" mass="51628">MMTKAKTTISRLWLTEIQLEEGDSPSMIDSVDQLKLVLTRLIAKLDSLISEQLSEVIQYPCFKQLEASWLEVSSLVSLPVSQRRVRIKILDATWQEVSEDLNTFFNLKCSALFKKLYSDEFDMAGGTPFGLLVLGHKITSSYEESQHFEDLYTLQLLSELCEMAFCPAILGIDEYFFGDNPKYILNDSLRVKRILQSDDFSSWQLLRDRITSRFIHLVLPEYLLRKPYVHYAAGFMFSESQLDAKSLWGNSVFLLASNIVREFDRVSWFSFLSSYDDSKNSGAIVSQSEEVITKVDIHSEEDGFWSEEGFIALSSIYLSGQKGFFSNCSVWKAPDDTAHLQGMLQTNLMGCRFGHYIKVQLRELVGLYDSAAACQHRLSEWLQYYTNSGQFADDSIMARYPLKSFEVHIKESPNDKTRYMCKFILQPQNQFGMMDAKLILETSVLGYKSD</sequence>
<evidence type="ECO:0000259" key="2">
    <source>
        <dbReference type="Pfam" id="PF18945"/>
    </source>
</evidence>
<evidence type="ECO:0000313" key="3">
    <source>
        <dbReference type="EMBL" id="QDO83354.1"/>
    </source>
</evidence>
<evidence type="ECO:0000313" key="4">
    <source>
        <dbReference type="Proteomes" id="UP000315947"/>
    </source>
</evidence>
<feature type="domain" description="TssC1 C-terminal" evidence="2">
    <location>
        <begin position="337"/>
        <end position="443"/>
    </location>
</feature>
<dbReference type="PANTHER" id="PTHR35565:SF3">
    <property type="entry name" value="TYPE VI SECRETION SYSTEM SHEATH PROTEIN TSSC1"/>
    <property type="match status" value="1"/>
</dbReference>
<dbReference type="PANTHER" id="PTHR35565">
    <property type="entry name" value="CYTOPLASMIC PROTEIN-RELATED"/>
    <property type="match status" value="1"/>
</dbReference>
<protein>
    <submittedName>
        <fullName evidence="3">Type VI secretion system contractile sheath large subunit</fullName>
    </submittedName>
</protein>
<reference evidence="3 4" key="1">
    <citation type="submission" date="2019-07" db="EMBL/GenBank/DDBJ databases">
        <title>Shewanella sp. YLB-06 whole genomic sequence.</title>
        <authorList>
            <person name="Yu L."/>
        </authorList>
    </citation>
    <scope>NUCLEOTIDE SEQUENCE [LARGE SCALE GENOMIC DNA]</scope>
    <source>
        <strain evidence="3 4">YLB-06</strain>
    </source>
</reference>
<dbReference type="Proteomes" id="UP000315947">
    <property type="component" value="Chromosome"/>
</dbReference>
<proteinExistence type="predicted"/>
<dbReference type="EMBL" id="CP041614">
    <property type="protein sequence ID" value="QDO83354.1"/>
    <property type="molecule type" value="Genomic_DNA"/>
</dbReference>
<accession>A0ABX5WW78</accession>
<evidence type="ECO:0000259" key="1">
    <source>
        <dbReference type="Pfam" id="PF05943"/>
    </source>
</evidence>
<dbReference type="Pfam" id="PF05943">
    <property type="entry name" value="VipB"/>
    <property type="match status" value="1"/>
</dbReference>
<dbReference type="Pfam" id="PF18945">
    <property type="entry name" value="VipB_2"/>
    <property type="match status" value="1"/>
</dbReference>
<keyword evidence="4" id="KW-1185">Reference proteome</keyword>
<organism evidence="3 4">
    <name type="scientific">Shewanella psychropiezotolerans</name>
    <dbReference type="NCBI Taxonomy" id="2593655"/>
    <lineage>
        <taxon>Bacteria</taxon>
        <taxon>Pseudomonadati</taxon>
        <taxon>Pseudomonadota</taxon>
        <taxon>Gammaproteobacteria</taxon>
        <taxon>Alteromonadales</taxon>
        <taxon>Shewanellaceae</taxon>
        <taxon>Shewanella</taxon>
    </lineage>
</organism>
<dbReference type="RefSeq" id="WP_144045733.1">
    <property type="nucleotide sequence ID" value="NZ_CP041614.1"/>
</dbReference>
<gene>
    <name evidence="3" type="ORF">FM037_09090</name>
</gene>
<dbReference type="InterPro" id="IPR044032">
    <property type="entry name" value="TssC1_C"/>
</dbReference>
<dbReference type="InterPro" id="IPR010269">
    <property type="entry name" value="T6SS_TssC-like"/>
</dbReference>
<feature type="domain" description="TssC1 N-terminal" evidence="1">
    <location>
        <begin position="40"/>
        <end position="330"/>
    </location>
</feature>
<dbReference type="InterPro" id="IPR044031">
    <property type="entry name" value="TssC1_N"/>
</dbReference>